<dbReference type="Proteomes" id="UP000054560">
    <property type="component" value="Unassembled WGS sequence"/>
</dbReference>
<keyword evidence="4" id="KW-0539">Nucleus</keyword>
<name>A0A0L0FLN4_9EUKA</name>
<protein>
    <recommendedName>
        <fullName evidence="5">GINS subunit domain-containing protein</fullName>
    </recommendedName>
</protein>
<evidence type="ECO:0000256" key="2">
    <source>
        <dbReference type="ARBA" id="ARBA00006677"/>
    </source>
</evidence>
<sequence length="203" mass="23791">MYAKTAVELVRHINQTRDEVELIFPPYEGDMIRRVVTEIEAHFKERQRLLESDEFQANIQNPPPEFMCAVRTHHVCMMRNRRCVIAYQLERLKRLRRARYRFGSVLPNDIRNNLGAPERDFFLAYDEILNDYSTDVNLDLAANQTPPGSLFIDVRPLKNVGTIMTENGPLRLTMNKQENVRWSTEIEDFIRQGILERVHSTSG</sequence>
<proteinExistence type="inferred from homology"/>
<dbReference type="InterPro" id="IPR036224">
    <property type="entry name" value="GINS_bundle-like_dom_sf"/>
</dbReference>
<dbReference type="SUPFAM" id="SSF158573">
    <property type="entry name" value="GINS helical bundle-like"/>
    <property type="match status" value="1"/>
</dbReference>
<evidence type="ECO:0000313" key="6">
    <source>
        <dbReference type="EMBL" id="KNC77689.1"/>
    </source>
</evidence>
<evidence type="ECO:0000313" key="7">
    <source>
        <dbReference type="Proteomes" id="UP000054560"/>
    </source>
</evidence>
<dbReference type="GO" id="GO:1902983">
    <property type="term" value="P:DNA strand elongation involved in mitotic DNA replication"/>
    <property type="evidence" value="ECO:0007669"/>
    <property type="project" value="TreeGrafter"/>
</dbReference>
<keyword evidence="3" id="KW-0235">DNA replication</keyword>
<dbReference type="PANTHER" id="PTHR12914">
    <property type="entry name" value="PARTNER OF SLD5"/>
    <property type="match status" value="1"/>
</dbReference>
<reference evidence="6 7" key="1">
    <citation type="submission" date="2011-02" db="EMBL/GenBank/DDBJ databases">
        <title>The Genome Sequence of Sphaeroforma arctica JP610.</title>
        <authorList>
            <consortium name="The Broad Institute Genome Sequencing Platform"/>
            <person name="Russ C."/>
            <person name="Cuomo C."/>
            <person name="Young S.K."/>
            <person name="Zeng Q."/>
            <person name="Gargeya S."/>
            <person name="Alvarado L."/>
            <person name="Berlin A."/>
            <person name="Chapman S.B."/>
            <person name="Chen Z."/>
            <person name="Freedman E."/>
            <person name="Gellesch M."/>
            <person name="Goldberg J."/>
            <person name="Griggs A."/>
            <person name="Gujja S."/>
            <person name="Heilman E."/>
            <person name="Heiman D."/>
            <person name="Howarth C."/>
            <person name="Mehta T."/>
            <person name="Neiman D."/>
            <person name="Pearson M."/>
            <person name="Roberts A."/>
            <person name="Saif S."/>
            <person name="Shea T."/>
            <person name="Shenoy N."/>
            <person name="Sisk P."/>
            <person name="Stolte C."/>
            <person name="Sykes S."/>
            <person name="White J."/>
            <person name="Yandava C."/>
            <person name="Burger G."/>
            <person name="Gray M.W."/>
            <person name="Holland P.W.H."/>
            <person name="King N."/>
            <person name="Lang F.B.F."/>
            <person name="Roger A.J."/>
            <person name="Ruiz-Trillo I."/>
            <person name="Haas B."/>
            <person name="Nusbaum C."/>
            <person name="Birren B."/>
        </authorList>
    </citation>
    <scope>NUCLEOTIDE SEQUENCE [LARGE SCALE GENOMIC DNA]</scope>
    <source>
        <strain evidence="6 7">JP610</strain>
    </source>
</reference>
<dbReference type="eggNOG" id="KOG3303">
    <property type="taxonomic scope" value="Eukaryota"/>
</dbReference>
<gene>
    <name evidence="6" type="ORF">SARC_09859</name>
</gene>
<evidence type="ECO:0000256" key="1">
    <source>
        <dbReference type="ARBA" id="ARBA00004123"/>
    </source>
</evidence>
<dbReference type="AlphaFoldDB" id="A0A0L0FLN4"/>
<dbReference type="STRING" id="667725.A0A0L0FLN4"/>
<dbReference type="EMBL" id="KQ242660">
    <property type="protein sequence ID" value="KNC77689.1"/>
    <property type="molecule type" value="Genomic_DNA"/>
</dbReference>
<feature type="domain" description="GINS subunit" evidence="5">
    <location>
        <begin position="48"/>
        <end position="135"/>
    </location>
</feature>
<evidence type="ECO:0000256" key="4">
    <source>
        <dbReference type="ARBA" id="ARBA00023242"/>
    </source>
</evidence>
<dbReference type="GO" id="GO:0000811">
    <property type="term" value="C:GINS complex"/>
    <property type="evidence" value="ECO:0007669"/>
    <property type="project" value="InterPro"/>
</dbReference>
<accession>A0A0L0FLN4</accession>
<dbReference type="CDD" id="cd11710">
    <property type="entry name" value="GINS_A_psf1"/>
    <property type="match status" value="1"/>
</dbReference>
<dbReference type="InterPro" id="IPR005339">
    <property type="entry name" value="GINS_Psf1"/>
</dbReference>
<dbReference type="Pfam" id="PF05916">
    <property type="entry name" value="Sld5"/>
    <property type="match status" value="1"/>
</dbReference>
<dbReference type="Gene3D" id="1.20.58.1030">
    <property type="match status" value="1"/>
</dbReference>
<evidence type="ECO:0000256" key="3">
    <source>
        <dbReference type="ARBA" id="ARBA00022705"/>
    </source>
</evidence>
<comment type="similarity">
    <text evidence="2">Belongs to the GINS1/PSF1 family.</text>
</comment>
<keyword evidence="7" id="KW-1185">Reference proteome</keyword>
<organism evidence="6 7">
    <name type="scientific">Sphaeroforma arctica JP610</name>
    <dbReference type="NCBI Taxonomy" id="667725"/>
    <lineage>
        <taxon>Eukaryota</taxon>
        <taxon>Ichthyosporea</taxon>
        <taxon>Ichthyophonida</taxon>
        <taxon>Sphaeroforma</taxon>
    </lineage>
</organism>
<dbReference type="OrthoDB" id="10252587at2759"/>
<dbReference type="GeneID" id="25910363"/>
<comment type="subcellular location">
    <subcellularLocation>
        <location evidence="1">Nucleus</location>
    </subcellularLocation>
</comment>
<evidence type="ECO:0000259" key="5">
    <source>
        <dbReference type="Pfam" id="PF05916"/>
    </source>
</evidence>
<dbReference type="RefSeq" id="XP_014151591.1">
    <property type="nucleotide sequence ID" value="XM_014296116.1"/>
</dbReference>
<dbReference type="PANTHER" id="PTHR12914:SF2">
    <property type="entry name" value="DNA REPLICATION COMPLEX GINS PROTEIN PSF1"/>
    <property type="match status" value="1"/>
</dbReference>
<dbReference type="InterPro" id="IPR021151">
    <property type="entry name" value="GINS_A"/>
</dbReference>